<proteinExistence type="predicted"/>
<organism evidence="1 2">
    <name type="scientific">Physocladia obscura</name>
    <dbReference type="NCBI Taxonomy" id="109957"/>
    <lineage>
        <taxon>Eukaryota</taxon>
        <taxon>Fungi</taxon>
        <taxon>Fungi incertae sedis</taxon>
        <taxon>Chytridiomycota</taxon>
        <taxon>Chytridiomycota incertae sedis</taxon>
        <taxon>Chytridiomycetes</taxon>
        <taxon>Chytridiales</taxon>
        <taxon>Chytriomycetaceae</taxon>
        <taxon>Physocladia</taxon>
    </lineage>
</organism>
<comment type="caution">
    <text evidence="1">The sequence shown here is derived from an EMBL/GenBank/DDBJ whole genome shotgun (WGS) entry which is preliminary data.</text>
</comment>
<name>A0AAD5XFY7_9FUNG</name>
<gene>
    <name evidence="1" type="ORF">HK100_001702</name>
</gene>
<dbReference type="EMBL" id="JADGJH010001378">
    <property type="protein sequence ID" value="KAJ3114301.1"/>
    <property type="molecule type" value="Genomic_DNA"/>
</dbReference>
<dbReference type="Proteomes" id="UP001211907">
    <property type="component" value="Unassembled WGS sequence"/>
</dbReference>
<evidence type="ECO:0000313" key="1">
    <source>
        <dbReference type="EMBL" id="KAJ3114301.1"/>
    </source>
</evidence>
<evidence type="ECO:0000313" key="2">
    <source>
        <dbReference type="Proteomes" id="UP001211907"/>
    </source>
</evidence>
<dbReference type="AlphaFoldDB" id="A0AAD5XFY7"/>
<protein>
    <submittedName>
        <fullName evidence="1">Uncharacterized protein</fullName>
    </submittedName>
</protein>
<reference evidence="1" key="1">
    <citation type="submission" date="2020-05" db="EMBL/GenBank/DDBJ databases">
        <title>Phylogenomic resolution of chytrid fungi.</title>
        <authorList>
            <person name="Stajich J.E."/>
            <person name="Amses K."/>
            <person name="Simmons R."/>
            <person name="Seto K."/>
            <person name="Myers J."/>
            <person name="Bonds A."/>
            <person name="Quandt C.A."/>
            <person name="Barry K."/>
            <person name="Liu P."/>
            <person name="Grigoriev I."/>
            <person name="Longcore J.E."/>
            <person name="James T.Y."/>
        </authorList>
    </citation>
    <scope>NUCLEOTIDE SEQUENCE</scope>
    <source>
        <strain evidence="1">JEL0513</strain>
    </source>
</reference>
<sequence length="109" mass="11796">MVVLEKCPKGSRVRIPTKSATNLINSRSSSDRDTRWPGVFILRNSNPTQALLEMTRKNGNDFKSKRSLSFTQRNTGDRACDHACICLSIGAGGCGVVVVRAGSGGRLED</sequence>
<keyword evidence="2" id="KW-1185">Reference proteome</keyword>
<accession>A0AAD5XFY7</accession>